<keyword evidence="2" id="KW-1185">Reference proteome</keyword>
<dbReference type="Proteomes" id="UP000237271">
    <property type="component" value="Unassembled WGS sequence"/>
</dbReference>
<reference evidence="1 2" key="1">
    <citation type="journal article" date="2017" name="Genome Biol. Evol.">
        <title>Phytophthora megakarya and P. palmivora, closely related causal agents of cacao black pod rot, underwent increases in genome sizes and gene numbers by different mechanisms.</title>
        <authorList>
            <person name="Ali S.S."/>
            <person name="Shao J."/>
            <person name="Lary D.J."/>
            <person name="Kronmiller B."/>
            <person name="Shen D."/>
            <person name="Strem M.D."/>
            <person name="Amoako-Attah I."/>
            <person name="Akrofi A.Y."/>
            <person name="Begoude B.A."/>
            <person name="Ten Hoopen G.M."/>
            <person name="Coulibaly K."/>
            <person name="Kebe B.I."/>
            <person name="Melnick R.L."/>
            <person name="Guiltinan M.J."/>
            <person name="Tyler B.M."/>
            <person name="Meinhardt L.W."/>
            <person name="Bailey B.A."/>
        </authorList>
    </citation>
    <scope>NUCLEOTIDE SEQUENCE [LARGE SCALE GENOMIC DNA]</scope>
    <source>
        <strain evidence="2">sbr112.9</strain>
    </source>
</reference>
<organism evidence="1 2">
    <name type="scientific">Phytophthora palmivora</name>
    <dbReference type="NCBI Taxonomy" id="4796"/>
    <lineage>
        <taxon>Eukaryota</taxon>
        <taxon>Sar</taxon>
        <taxon>Stramenopiles</taxon>
        <taxon>Oomycota</taxon>
        <taxon>Peronosporomycetes</taxon>
        <taxon>Peronosporales</taxon>
        <taxon>Peronosporaceae</taxon>
        <taxon>Phytophthora</taxon>
    </lineage>
</organism>
<gene>
    <name evidence="1" type="ORF">PHPALM_10535</name>
</gene>
<comment type="caution">
    <text evidence="1">The sequence shown here is derived from an EMBL/GenBank/DDBJ whole genome shotgun (WGS) entry which is preliminary data.</text>
</comment>
<accession>A0A2P4Y4H4</accession>
<name>A0A2P4Y4H4_9STRA</name>
<proteinExistence type="predicted"/>
<dbReference type="EMBL" id="NCKW01005539">
    <property type="protein sequence ID" value="POM72712.1"/>
    <property type="molecule type" value="Genomic_DNA"/>
</dbReference>
<evidence type="ECO:0000313" key="1">
    <source>
        <dbReference type="EMBL" id="POM72712.1"/>
    </source>
</evidence>
<dbReference type="OrthoDB" id="121607at2759"/>
<sequence length="205" mass="23264">MHHSIVIATNIEHLILKAKQEGWIIGAIITDDGGQCGMVRRIWHHGGLKSLSRDFSPAMSIIMSTGFKVNILVAAVINAINASSAKWFGHLSDLQKQVYGKKRVLILLCLTRWNSMLDYFASLLRSKRALAILKVQHGSSDCWPSSLKLLDNQKFGSAPFRLQREENTLTDVVVSRSQIYRKFATYDRYGNALIECVERRWENCE</sequence>
<protein>
    <submittedName>
        <fullName evidence="1">Uncharacterized protein</fullName>
    </submittedName>
</protein>
<evidence type="ECO:0000313" key="2">
    <source>
        <dbReference type="Proteomes" id="UP000237271"/>
    </source>
</evidence>
<dbReference type="AlphaFoldDB" id="A0A2P4Y4H4"/>